<evidence type="ECO:0000256" key="5">
    <source>
        <dbReference type="ARBA" id="ARBA00022801"/>
    </source>
</evidence>
<evidence type="ECO:0000256" key="1">
    <source>
        <dbReference type="ARBA" id="ARBA00001947"/>
    </source>
</evidence>
<reference evidence="11" key="1">
    <citation type="journal article" date="2014" name="Front. Microbiol.">
        <title>High frequency of phylogenetically diverse reductive dehalogenase-homologous genes in deep subseafloor sedimentary metagenomes.</title>
        <authorList>
            <person name="Kawai M."/>
            <person name="Futagami T."/>
            <person name="Toyoda A."/>
            <person name="Takaki Y."/>
            <person name="Nishi S."/>
            <person name="Hori S."/>
            <person name="Arai W."/>
            <person name="Tsubouchi T."/>
            <person name="Morono Y."/>
            <person name="Uchiyama I."/>
            <person name="Ito T."/>
            <person name="Fujiyama A."/>
            <person name="Inagaki F."/>
            <person name="Takami H."/>
        </authorList>
    </citation>
    <scope>NUCLEOTIDE SEQUENCE</scope>
    <source>
        <strain evidence="11">Expedition CK06-06</strain>
    </source>
</reference>
<evidence type="ECO:0000256" key="2">
    <source>
        <dbReference type="ARBA" id="ARBA00004141"/>
    </source>
</evidence>
<dbReference type="PANTHER" id="PTHR42837:SF2">
    <property type="entry name" value="MEMBRANE METALLOPROTEASE ARASP2, CHLOROPLASTIC-RELATED"/>
    <property type="match status" value="1"/>
</dbReference>
<dbReference type="AlphaFoldDB" id="X1SQV4"/>
<evidence type="ECO:0000259" key="10">
    <source>
        <dbReference type="Pfam" id="PF02163"/>
    </source>
</evidence>
<keyword evidence="7" id="KW-1133">Transmembrane helix</keyword>
<organism evidence="11">
    <name type="scientific">marine sediment metagenome</name>
    <dbReference type="NCBI Taxonomy" id="412755"/>
    <lineage>
        <taxon>unclassified sequences</taxon>
        <taxon>metagenomes</taxon>
        <taxon>ecological metagenomes</taxon>
    </lineage>
</organism>
<evidence type="ECO:0000256" key="7">
    <source>
        <dbReference type="ARBA" id="ARBA00022989"/>
    </source>
</evidence>
<feature type="domain" description="Peptidase M50" evidence="10">
    <location>
        <begin position="8"/>
        <end position="83"/>
    </location>
</feature>
<gene>
    <name evidence="11" type="ORF">S12H4_13799</name>
</gene>
<protein>
    <recommendedName>
        <fullName evidence="10">Peptidase M50 domain-containing protein</fullName>
    </recommendedName>
</protein>
<dbReference type="GO" id="GO:0006508">
    <property type="term" value="P:proteolysis"/>
    <property type="evidence" value="ECO:0007669"/>
    <property type="project" value="UniProtKB-KW"/>
</dbReference>
<keyword evidence="4" id="KW-0812">Transmembrane</keyword>
<dbReference type="CDD" id="cd06163">
    <property type="entry name" value="S2P-M50_PDZ_RseP-like"/>
    <property type="match status" value="1"/>
</dbReference>
<name>X1SQV4_9ZZZZ</name>
<accession>X1SQV4</accession>
<evidence type="ECO:0000256" key="4">
    <source>
        <dbReference type="ARBA" id="ARBA00022692"/>
    </source>
</evidence>
<keyword evidence="5" id="KW-0378">Hydrolase</keyword>
<dbReference type="GO" id="GO:0016020">
    <property type="term" value="C:membrane"/>
    <property type="evidence" value="ECO:0007669"/>
    <property type="project" value="UniProtKB-SubCell"/>
</dbReference>
<evidence type="ECO:0000256" key="8">
    <source>
        <dbReference type="ARBA" id="ARBA00023049"/>
    </source>
</evidence>
<dbReference type="InterPro" id="IPR008915">
    <property type="entry name" value="Peptidase_M50"/>
</dbReference>
<evidence type="ECO:0000256" key="9">
    <source>
        <dbReference type="ARBA" id="ARBA00023136"/>
    </source>
</evidence>
<dbReference type="PANTHER" id="PTHR42837">
    <property type="entry name" value="REGULATOR OF SIGMA-E PROTEASE RSEP"/>
    <property type="match status" value="1"/>
</dbReference>
<dbReference type="GO" id="GO:0004222">
    <property type="term" value="F:metalloendopeptidase activity"/>
    <property type="evidence" value="ECO:0007669"/>
    <property type="project" value="InterPro"/>
</dbReference>
<keyword evidence="6" id="KW-0862">Zinc</keyword>
<evidence type="ECO:0000256" key="6">
    <source>
        <dbReference type="ARBA" id="ARBA00022833"/>
    </source>
</evidence>
<comment type="cofactor">
    <cofactor evidence="1">
        <name>Zn(2+)</name>
        <dbReference type="ChEBI" id="CHEBI:29105"/>
    </cofactor>
</comment>
<keyword evidence="8" id="KW-0482">Metalloprotease</keyword>
<sequence>MILTIIAGLILFTVMVISHEFGHFIAAKSTGIAVIRFSVGLGPKLWGFRFRGTEYRLSLFPVGGYVKMKGMELGEVKGEKDEFFSKSVLVRSFVGSANQYWINPIFLAL</sequence>
<dbReference type="EMBL" id="BARW01006569">
    <property type="protein sequence ID" value="GAI77735.1"/>
    <property type="molecule type" value="Genomic_DNA"/>
</dbReference>
<comment type="caution">
    <text evidence="11">The sequence shown here is derived from an EMBL/GenBank/DDBJ whole genome shotgun (WGS) entry which is preliminary data.</text>
</comment>
<keyword evidence="9" id="KW-0472">Membrane</keyword>
<keyword evidence="3" id="KW-0645">Protease</keyword>
<dbReference type="InterPro" id="IPR004387">
    <property type="entry name" value="Pept_M50_Zn"/>
</dbReference>
<dbReference type="Pfam" id="PF02163">
    <property type="entry name" value="Peptidase_M50"/>
    <property type="match status" value="1"/>
</dbReference>
<proteinExistence type="predicted"/>
<evidence type="ECO:0000313" key="11">
    <source>
        <dbReference type="EMBL" id="GAI77735.1"/>
    </source>
</evidence>
<comment type="subcellular location">
    <subcellularLocation>
        <location evidence="2">Membrane</location>
        <topology evidence="2">Multi-pass membrane protein</topology>
    </subcellularLocation>
</comment>
<evidence type="ECO:0000256" key="3">
    <source>
        <dbReference type="ARBA" id="ARBA00022670"/>
    </source>
</evidence>